<dbReference type="AlphaFoldDB" id="A0A1H4MBA7"/>
<dbReference type="PANTHER" id="PTHR43537">
    <property type="entry name" value="TRANSCRIPTIONAL REGULATOR, GNTR FAMILY"/>
    <property type="match status" value="1"/>
</dbReference>
<evidence type="ECO:0000313" key="7">
    <source>
        <dbReference type="Proteomes" id="UP000183750"/>
    </source>
</evidence>
<sequence length="235" mass="25252">MVSTLSMGNDRGPVSGARPLTMHPAGAPLSSIVFRHVGAQIAEGVLPPGLPIDDRIIGDELGVSRTPVREGLQRLERIGLVEFSPGRFTRVTPLTAQDVQDWYVFAGTQVVALIDAVVANLEESIRLHAASIVDEVARHVDEPEHFTRSYLTLYNYLLAQGGTSVHRTILGETTFALARALRAGTHDADTSGLTAQHLRLLGDALRSGDRDLAVDSARAVHLALGRTTEGGRRTP</sequence>
<dbReference type="GO" id="GO:0003677">
    <property type="term" value="F:DNA binding"/>
    <property type="evidence" value="ECO:0007669"/>
    <property type="project" value="UniProtKB-KW"/>
</dbReference>
<keyword evidence="2 6" id="KW-0238">DNA-binding</keyword>
<dbReference type="Pfam" id="PF00392">
    <property type="entry name" value="GntR"/>
    <property type="match status" value="1"/>
</dbReference>
<name>A0A1H4MBA7_9MICO</name>
<evidence type="ECO:0000259" key="5">
    <source>
        <dbReference type="PROSITE" id="PS50949"/>
    </source>
</evidence>
<reference evidence="7" key="1">
    <citation type="submission" date="2016-10" db="EMBL/GenBank/DDBJ databases">
        <authorList>
            <person name="Varghese N."/>
            <person name="Submissions S."/>
        </authorList>
    </citation>
    <scope>NUCLEOTIDE SEQUENCE [LARGE SCALE GENOMIC DNA]</scope>
    <source>
        <strain evidence="7">DSM 16089</strain>
    </source>
</reference>
<keyword evidence="1" id="KW-0805">Transcription regulation</keyword>
<dbReference type="PROSITE" id="PS50949">
    <property type="entry name" value="HTH_GNTR"/>
    <property type="match status" value="1"/>
</dbReference>
<feature type="region of interest" description="Disordered" evidence="4">
    <location>
        <begin position="1"/>
        <end position="20"/>
    </location>
</feature>
<dbReference type="EMBL" id="FNSQ01000005">
    <property type="protein sequence ID" value="SEB80371.1"/>
    <property type="molecule type" value="Genomic_DNA"/>
</dbReference>
<organism evidence="6 7">
    <name type="scientific">Microbacterium hydrocarbonoxydans</name>
    <dbReference type="NCBI Taxonomy" id="273678"/>
    <lineage>
        <taxon>Bacteria</taxon>
        <taxon>Bacillati</taxon>
        <taxon>Actinomycetota</taxon>
        <taxon>Actinomycetes</taxon>
        <taxon>Micrococcales</taxon>
        <taxon>Microbacteriaceae</taxon>
        <taxon>Microbacterium</taxon>
    </lineage>
</organism>
<evidence type="ECO:0000256" key="1">
    <source>
        <dbReference type="ARBA" id="ARBA00023015"/>
    </source>
</evidence>
<dbReference type="Proteomes" id="UP000183750">
    <property type="component" value="Unassembled WGS sequence"/>
</dbReference>
<protein>
    <submittedName>
        <fullName evidence="6">DNA-binding transcriptional regulator, GntR family</fullName>
    </submittedName>
</protein>
<dbReference type="SMART" id="SM00345">
    <property type="entry name" value="HTH_GNTR"/>
    <property type="match status" value="1"/>
</dbReference>
<dbReference type="OrthoDB" id="8680240at2"/>
<accession>A0A1H4MBA7</accession>
<evidence type="ECO:0000256" key="4">
    <source>
        <dbReference type="SAM" id="MobiDB-lite"/>
    </source>
</evidence>
<evidence type="ECO:0000256" key="2">
    <source>
        <dbReference type="ARBA" id="ARBA00023125"/>
    </source>
</evidence>
<evidence type="ECO:0000256" key="3">
    <source>
        <dbReference type="ARBA" id="ARBA00023163"/>
    </source>
</evidence>
<dbReference type="Gene3D" id="1.10.10.10">
    <property type="entry name" value="Winged helix-like DNA-binding domain superfamily/Winged helix DNA-binding domain"/>
    <property type="match status" value="1"/>
</dbReference>
<dbReference type="GO" id="GO:0003700">
    <property type="term" value="F:DNA-binding transcription factor activity"/>
    <property type="evidence" value="ECO:0007669"/>
    <property type="project" value="InterPro"/>
</dbReference>
<dbReference type="RefSeq" id="WP_074731752.1">
    <property type="nucleotide sequence ID" value="NZ_FNSQ01000005.1"/>
</dbReference>
<proteinExistence type="predicted"/>
<dbReference type="InterPro" id="IPR036388">
    <property type="entry name" value="WH-like_DNA-bd_sf"/>
</dbReference>
<keyword evidence="7" id="KW-1185">Reference proteome</keyword>
<evidence type="ECO:0000313" key="6">
    <source>
        <dbReference type="EMBL" id="SEB80371.1"/>
    </source>
</evidence>
<keyword evidence="3" id="KW-0804">Transcription</keyword>
<dbReference type="InterPro" id="IPR000524">
    <property type="entry name" value="Tscrpt_reg_HTH_GntR"/>
</dbReference>
<dbReference type="SUPFAM" id="SSF46785">
    <property type="entry name" value="Winged helix' DNA-binding domain"/>
    <property type="match status" value="1"/>
</dbReference>
<gene>
    <name evidence="6" type="ORF">SAMN04489807_2088</name>
</gene>
<dbReference type="InterPro" id="IPR036390">
    <property type="entry name" value="WH_DNA-bd_sf"/>
</dbReference>
<dbReference type="PANTHER" id="PTHR43537:SF24">
    <property type="entry name" value="GLUCONATE OPERON TRANSCRIPTIONAL REPRESSOR"/>
    <property type="match status" value="1"/>
</dbReference>
<feature type="domain" description="HTH gntR-type" evidence="5">
    <location>
        <begin position="27"/>
        <end position="94"/>
    </location>
</feature>